<keyword evidence="3" id="KW-0677">Repeat</keyword>
<keyword evidence="10" id="KW-1185">Reference proteome</keyword>
<dbReference type="SUPFAM" id="SSF57625">
    <property type="entry name" value="Invertebrate chitin-binding proteins"/>
    <property type="match status" value="2"/>
</dbReference>
<dbReference type="EMBL" id="CAXIEN010000189">
    <property type="protein sequence ID" value="CAL1285317.1"/>
    <property type="molecule type" value="Genomic_DNA"/>
</dbReference>
<organism evidence="9 10">
    <name type="scientific">Larinioides sclopetarius</name>
    <dbReference type="NCBI Taxonomy" id="280406"/>
    <lineage>
        <taxon>Eukaryota</taxon>
        <taxon>Metazoa</taxon>
        <taxon>Ecdysozoa</taxon>
        <taxon>Arthropoda</taxon>
        <taxon>Chelicerata</taxon>
        <taxon>Arachnida</taxon>
        <taxon>Araneae</taxon>
        <taxon>Araneomorphae</taxon>
        <taxon>Entelegynae</taxon>
        <taxon>Araneoidea</taxon>
        <taxon>Araneidae</taxon>
        <taxon>Larinioides</taxon>
    </lineage>
</organism>
<evidence type="ECO:0000256" key="3">
    <source>
        <dbReference type="ARBA" id="ARBA00022737"/>
    </source>
</evidence>
<dbReference type="Proteomes" id="UP001497382">
    <property type="component" value="Unassembled WGS sequence"/>
</dbReference>
<dbReference type="PROSITE" id="PS50940">
    <property type="entry name" value="CHIT_BIND_II"/>
    <property type="match status" value="2"/>
</dbReference>
<keyword evidence="1" id="KW-0147">Chitin-binding</keyword>
<feature type="compositionally biased region" description="Low complexity" evidence="6">
    <location>
        <begin position="303"/>
        <end position="322"/>
    </location>
</feature>
<dbReference type="GO" id="GO:0005576">
    <property type="term" value="C:extracellular region"/>
    <property type="evidence" value="ECO:0007669"/>
    <property type="project" value="InterPro"/>
</dbReference>
<dbReference type="InterPro" id="IPR002557">
    <property type="entry name" value="Chitin-bd_dom"/>
</dbReference>
<comment type="caution">
    <text evidence="9">The sequence shown here is derived from an EMBL/GenBank/DDBJ whole genome shotgun (WGS) entry which is preliminary data.</text>
</comment>
<dbReference type="AlphaFoldDB" id="A0AAV2ANP9"/>
<feature type="compositionally biased region" description="Basic and acidic residues" evidence="6">
    <location>
        <begin position="260"/>
        <end position="269"/>
    </location>
</feature>
<evidence type="ECO:0000313" key="10">
    <source>
        <dbReference type="Proteomes" id="UP001497382"/>
    </source>
</evidence>
<accession>A0AAV2ANP9</accession>
<dbReference type="PANTHER" id="PTHR23301:SF0">
    <property type="entry name" value="CHITIN-BINDING TYPE-2 DOMAIN-CONTAINING PROTEIN-RELATED"/>
    <property type="match status" value="1"/>
</dbReference>
<feature type="region of interest" description="Disordered" evidence="6">
    <location>
        <begin position="175"/>
        <end position="322"/>
    </location>
</feature>
<evidence type="ECO:0000259" key="8">
    <source>
        <dbReference type="PROSITE" id="PS50940"/>
    </source>
</evidence>
<evidence type="ECO:0000256" key="1">
    <source>
        <dbReference type="ARBA" id="ARBA00022669"/>
    </source>
</evidence>
<evidence type="ECO:0000313" key="9">
    <source>
        <dbReference type="EMBL" id="CAL1285317.1"/>
    </source>
</evidence>
<feature type="domain" description="Chitin-binding type-2" evidence="8">
    <location>
        <begin position="34"/>
        <end position="89"/>
    </location>
</feature>
<feature type="compositionally biased region" description="Low complexity" evidence="6">
    <location>
        <begin position="187"/>
        <end position="204"/>
    </location>
</feature>
<keyword evidence="2 7" id="KW-0732">Signal</keyword>
<evidence type="ECO:0000256" key="2">
    <source>
        <dbReference type="ARBA" id="ARBA00022729"/>
    </source>
</evidence>
<evidence type="ECO:0000256" key="4">
    <source>
        <dbReference type="ARBA" id="ARBA00023157"/>
    </source>
</evidence>
<sequence>MYSLGLVMFGVVLWVLLVEHADAQSQSVPEPLFVKGCRAQRGQFPHETYCQQYYNCWDGRATIEECPGKLLFNPVISACDFPEAVNCLARLRNPEPAMTSDGRCLKQFGIFPDPTDCTAFYECSHGRSFRQVCPYYTAFDERYLVCVHAYDVECGGRGGIYGTLAPPIFIPDRGISAQIGLPPPPSGSSGSASGWDRRGSASSGFGSQSPPPIKGTSIGIGIRRSGASTSPSAGITIPIGGRPDTNIATESHGAIGSTRGEIHGSRSDGDFQSSNGSGSDGRRAPSGADSKGPIGSGIRAGTGSSNIAGSSQQGGASSSGAG</sequence>
<proteinExistence type="predicted"/>
<gene>
    <name evidence="9" type="ORF">LARSCL_LOCUS13636</name>
</gene>
<protein>
    <recommendedName>
        <fullName evidence="8">Chitin-binding type-2 domain-containing protein</fullName>
    </recommendedName>
</protein>
<dbReference type="SMART" id="SM00494">
    <property type="entry name" value="ChtBD2"/>
    <property type="match status" value="2"/>
</dbReference>
<dbReference type="InterPro" id="IPR036508">
    <property type="entry name" value="Chitin-bd_dom_sf"/>
</dbReference>
<dbReference type="Pfam" id="PF01607">
    <property type="entry name" value="CBM_14"/>
    <property type="match status" value="2"/>
</dbReference>
<keyword evidence="5" id="KW-0325">Glycoprotein</keyword>
<dbReference type="InterPro" id="IPR051940">
    <property type="entry name" value="Chitin_bind-dev_reg"/>
</dbReference>
<feature type="non-terminal residue" evidence="9">
    <location>
        <position position="322"/>
    </location>
</feature>
<evidence type="ECO:0000256" key="5">
    <source>
        <dbReference type="ARBA" id="ARBA00023180"/>
    </source>
</evidence>
<name>A0AAV2ANP9_9ARAC</name>
<keyword evidence="4" id="KW-1015">Disulfide bond</keyword>
<dbReference type="Gene3D" id="2.170.140.10">
    <property type="entry name" value="Chitin binding domain"/>
    <property type="match status" value="2"/>
</dbReference>
<dbReference type="PANTHER" id="PTHR23301">
    <property type="entry name" value="CHITIN BINDING PERITROPHIN-A"/>
    <property type="match status" value="1"/>
</dbReference>
<feature type="domain" description="Chitin-binding type-2" evidence="8">
    <location>
        <begin position="101"/>
        <end position="156"/>
    </location>
</feature>
<reference evidence="9 10" key="1">
    <citation type="submission" date="2024-04" db="EMBL/GenBank/DDBJ databases">
        <authorList>
            <person name="Rising A."/>
            <person name="Reimegard J."/>
            <person name="Sonavane S."/>
            <person name="Akerstrom W."/>
            <person name="Nylinder S."/>
            <person name="Hedman E."/>
            <person name="Kallberg Y."/>
        </authorList>
    </citation>
    <scope>NUCLEOTIDE SEQUENCE [LARGE SCALE GENOMIC DNA]</scope>
</reference>
<feature type="compositionally biased region" description="Low complexity" evidence="6">
    <location>
        <begin position="214"/>
        <end position="230"/>
    </location>
</feature>
<feature type="signal peptide" evidence="7">
    <location>
        <begin position="1"/>
        <end position="23"/>
    </location>
</feature>
<feature type="chain" id="PRO_5043808021" description="Chitin-binding type-2 domain-containing protein" evidence="7">
    <location>
        <begin position="24"/>
        <end position="322"/>
    </location>
</feature>
<evidence type="ECO:0000256" key="6">
    <source>
        <dbReference type="SAM" id="MobiDB-lite"/>
    </source>
</evidence>
<evidence type="ECO:0000256" key="7">
    <source>
        <dbReference type="SAM" id="SignalP"/>
    </source>
</evidence>
<dbReference type="GO" id="GO:0008061">
    <property type="term" value="F:chitin binding"/>
    <property type="evidence" value="ECO:0007669"/>
    <property type="project" value="UniProtKB-KW"/>
</dbReference>